<dbReference type="InterPro" id="IPR017850">
    <property type="entry name" value="Alkaline_phosphatase_core_sf"/>
</dbReference>
<dbReference type="EMBL" id="AZHW01001096">
    <property type="protein sequence ID" value="ETW94248.1"/>
    <property type="molecule type" value="Genomic_DNA"/>
</dbReference>
<evidence type="ECO:0000313" key="5">
    <source>
        <dbReference type="Proteomes" id="UP000019141"/>
    </source>
</evidence>
<name>W4L844_ENTF1</name>
<dbReference type="AlphaFoldDB" id="W4L844"/>
<organism evidence="4 5">
    <name type="scientific">Entotheonella factor</name>
    <dbReference type="NCBI Taxonomy" id="1429438"/>
    <lineage>
        <taxon>Bacteria</taxon>
        <taxon>Pseudomonadati</taxon>
        <taxon>Nitrospinota/Tectimicrobiota group</taxon>
        <taxon>Candidatus Tectimicrobiota</taxon>
        <taxon>Candidatus Entotheonellia</taxon>
        <taxon>Candidatus Entotheonellales</taxon>
        <taxon>Candidatus Entotheonellaceae</taxon>
        <taxon>Candidatus Entotheonella</taxon>
    </lineage>
</organism>
<gene>
    <name evidence="4" type="ORF">ETSY1_35705</name>
</gene>
<dbReference type="Gene3D" id="3.40.720.10">
    <property type="entry name" value="Alkaline Phosphatase, subunit A"/>
    <property type="match status" value="1"/>
</dbReference>
<dbReference type="PANTHER" id="PTHR45953:SF1">
    <property type="entry name" value="IDURONATE 2-SULFATASE"/>
    <property type="match status" value="1"/>
</dbReference>
<dbReference type="PANTHER" id="PTHR45953">
    <property type="entry name" value="IDURONATE 2-SULFATASE"/>
    <property type="match status" value="1"/>
</dbReference>
<feature type="non-terminal residue" evidence="4">
    <location>
        <position position="1"/>
    </location>
</feature>
<dbReference type="Pfam" id="PF00884">
    <property type="entry name" value="Sulfatase"/>
    <property type="match status" value="1"/>
</dbReference>
<keyword evidence="2" id="KW-0378">Hydrolase</keyword>
<comment type="caution">
    <text evidence="4">The sequence shown here is derived from an EMBL/GenBank/DDBJ whole genome shotgun (WGS) entry which is preliminary data.</text>
</comment>
<accession>W4L844</accession>
<keyword evidence="1" id="KW-0479">Metal-binding</keyword>
<dbReference type="GO" id="GO:0046872">
    <property type="term" value="F:metal ion binding"/>
    <property type="evidence" value="ECO:0007669"/>
    <property type="project" value="UniProtKB-KW"/>
</dbReference>
<protein>
    <recommendedName>
        <fullName evidence="3">Sulfatase N-terminal domain-containing protein</fullName>
    </recommendedName>
</protein>
<evidence type="ECO:0000313" key="4">
    <source>
        <dbReference type="EMBL" id="ETW94248.1"/>
    </source>
</evidence>
<evidence type="ECO:0000256" key="1">
    <source>
        <dbReference type="ARBA" id="ARBA00022723"/>
    </source>
</evidence>
<evidence type="ECO:0000259" key="3">
    <source>
        <dbReference type="Pfam" id="PF00884"/>
    </source>
</evidence>
<reference evidence="4 5" key="1">
    <citation type="journal article" date="2014" name="Nature">
        <title>An environmental bacterial taxon with a large and distinct metabolic repertoire.</title>
        <authorList>
            <person name="Wilson M.C."/>
            <person name="Mori T."/>
            <person name="Ruckert C."/>
            <person name="Uria A.R."/>
            <person name="Helf M.J."/>
            <person name="Takada K."/>
            <person name="Gernert C."/>
            <person name="Steffens U.A."/>
            <person name="Heycke N."/>
            <person name="Schmitt S."/>
            <person name="Rinke C."/>
            <person name="Helfrich E.J."/>
            <person name="Brachmann A.O."/>
            <person name="Gurgui C."/>
            <person name="Wakimoto T."/>
            <person name="Kracht M."/>
            <person name="Crusemann M."/>
            <person name="Hentschel U."/>
            <person name="Abe I."/>
            <person name="Matsunaga S."/>
            <person name="Kalinowski J."/>
            <person name="Takeyama H."/>
            <person name="Piel J."/>
        </authorList>
    </citation>
    <scope>NUCLEOTIDE SEQUENCE [LARGE SCALE GENOMIC DNA]</scope>
    <source>
        <strain evidence="5">TSY1</strain>
    </source>
</reference>
<keyword evidence="5" id="KW-1185">Reference proteome</keyword>
<dbReference type="GO" id="GO:0005737">
    <property type="term" value="C:cytoplasm"/>
    <property type="evidence" value="ECO:0007669"/>
    <property type="project" value="TreeGrafter"/>
</dbReference>
<proteinExistence type="predicted"/>
<evidence type="ECO:0000256" key="2">
    <source>
        <dbReference type="ARBA" id="ARBA00022801"/>
    </source>
</evidence>
<dbReference type="HOGENOM" id="CLU_938439_0_0_7"/>
<feature type="domain" description="Sulfatase N-terminal" evidence="3">
    <location>
        <begin position="32"/>
        <end position="156"/>
    </location>
</feature>
<dbReference type="Proteomes" id="UP000019141">
    <property type="component" value="Unassembled WGS sequence"/>
</dbReference>
<sequence>IADWPYIAPNPYRDMFGPNQVLPANRSETELSASHPVVNAFRQHPEGQSFQREDVRHRVIPAYMALIKQIDDHIGRLMQVLQAQGRLEDTLIVLTSDHGDYLGDHWLGEKELFHEASARIPMIVADPDASADVSRGTTDDRLVEAIDILPTCLDALRADVHPHRLEGRSLLPLLRGWESASAWREAAFSELDYTFRQARQTLGLNPYDARAFMVRTTDWKYIHYEGFQPQLFDLKADPHELRDLGLSPEHVHIRADLHECLFTWLRTRRTRVTVTEEVAAQRTASSRRRGIIIGEW</sequence>
<dbReference type="GO" id="GO:0008484">
    <property type="term" value="F:sulfuric ester hydrolase activity"/>
    <property type="evidence" value="ECO:0007669"/>
    <property type="project" value="TreeGrafter"/>
</dbReference>
<dbReference type="SUPFAM" id="SSF53649">
    <property type="entry name" value="Alkaline phosphatase-like"/>
    <property type="match status" value="1"/>
</dbReference>
<dbReference type="InterPro" id="IPR000917">
    <property type="entry name" value="Sulfatase_N"/>
</dbReference>